<reference evidence="1" key="1">
    <citation type="submission" date="2021-03" db="EMBL/GenBank/DDBJ databases">
        <title>Antimicrobial resistance genes in bacteria isolated from Japanese honey, and their potential for conferring macrolide and lincosamide resistance in the American foulbrood pathogen Paenibacillus larvae.</title>
        <authorList>
            <person name="Okamoto M."/>
            <person name="Kumagai M."/>
            <person name="Kanamori H."/>
            <person name="Takamatsu D."/>
        </authorList>
    </citation>
    <scope>NUCLEOTIDE SEQUENCE</scope>
    <source>
        <strain evidence="1">J27TS8</strain>
    </source>
</reference>
<gene>
    <name evidence="1" type="ORF">J27TS8_03910</name>
</gene>
<protein>
    <submittedName>
        <fullName evidence="1">Uncharacterized protein</fullName>
    </submittedName>
</protein>
<evidence type="ECO:0000313" key="1">
    <source>
        <dbReference type="EMBL" id="GIN60398.1"/>
    </source>
</evidence>
<accession>A0A919WEM8</accession>
<name>A0A919WEM8_9BACI</name>
<dbReference type="AlphaFoldDB" id="A0A919WEM8"/>
<dbReference type="RefSeq" id="WP_268951586.1">
    <property type="nucleotide sequence ID" value="NZ_BORC01000001.1"/>
</dbReference>
<proteinExistence type="predicted"/>
<comment type="caution">
    <text evidence="1">The sequence shown here is derived from an EMBL/GenBank/DDBJ whole genome shotgun (WGS) entry which is preliminary data.</text>
</comment>
<evidence type="ECO:0000313" key="2">
    <source>
        <dbReference type="Proteomes" id="UP000682111"/>
    </source>
</evidence>
<organism evidence="1 2">
    <name type="scientific">Robertmurraya siralis</name>
    <dbReference type="NCBI Taxonomy" id="77777"/>
    <lineage>
        <taxon>Bacteria</taxon>
        <taxon>Bacillati</taxon>
        <taxon>Bacillota</taxon>
        <taxon>Bacilli</taxon>
        <taxon>Bacillales</taxon>
        <taxon>Bacillaceae</taxon>
        <taxon>Robertmurraya</taxon>
    </lineage>
</organism>
<dbReference type="EMBL" id="BORC01000001">
    <property type="protein sequence ID" value="GIN60398.1"/>
    <property type="molecule type" value="Genomic_DNA"/>
</dbReference>
<dbReference type="Proteomes" id="UP000682111">
    <property type="component" value="Unassembled WGS sequence"/>
</dbReference>
<keyword evidence="2" id="KW-1185">Reference proteome</keyword>
<sequence length="44" mass="5006">MSNNGEKAIAMITQLFQDVGDIEFVHHKEFIRTVDAELEEKLSA</sequence>